<evidence type="ECO:0000313" key="17">
    <source>
        <dbReference type="EMBL" id="SFF57302.1"/>
    </source>
</evidence>
<dbReference type="InterPro" id="IPR015813">
    <property type="entry name" value="Pyrv/PenolPyrv_kinase-like_dom"/>
</dbReference>
<accession>A0A1I2JR80</accession>
<keyword evidence="9" id="KW-0067">ATP-binding</keyword>
<dbReference type="GO" id="GO:0000287">
    <property type="term" value="F:magnesium ion binding"/>
    <property type="evidence" value="ECO:0007669"/>
    <property type="project" value="UniProtKB-UniRule"/>
</dbReference>
<dbReference type="EC" id="2.7.1.40" evidence="4 13"/>
<dbReference type="PANTHER" id="PTHR11817">
    <property type="entry name" value="PYRUVATE KINASE"/>
    <property type="match status" value="1"/>
</dbReference>
<evidence type="ECO:0000256" key="2">
    <source>
        <dbReference type="ARBA" id="ARBA00004997"/>
    </source>
</evidence>
<evidence type="ECO:0000256" key="12">
    <source>
        <dbReference type="ARBA" id="ARBA00023317"/>
    </source>
</evidence>
<evidence type="ECO:0000313" key="18">
    <source>
        <dbReference type="Proteomes" id="UP000199771"/>
    </source>
</evidence>
<evidence type="ECO:0000256" key="7">
    <source>
        <dbReference type="ARBA" id="ARBA00022741"/>
    </source>
</evidence>
<evidence type="ECO:0000259" key="16">
    <source>
        <dbReference type="Pfam" id="PF02887"/>
    </source>
</evidence>
<dbReference type="NCBIfam" id="TIGR01064">
    <property type="entry name" value="pyruv_kin"/>
    <property type="match status" value="1"/>
</dbReference>
<dbReference type="Gene3D" id="2.40.33.10">
    <property type="entry name" value="PK beta-barrel domain-like"/>
    <property type="match status" value="1"/>
</dbReference>
<name>A0A1I2JR80_9GAMM</name>
<sequence length="475" mass="51129">MQRRTKIVATLGPATDDPHILRKMIAAGVDVVRLNFSHGSADDHARRARMVREIARELGVDVGILADLQGPKIRIESFAHGAVELQEGQRFTLDTALGANAGDASVVGCAYADLPKDVKPGDTLLLNDGAIAMRVEAVEDTRVICTVLTGGVLSNRKGINKQGGGLSAAALTDKDRADIRTAAALDVDFIAVSFPRSPGDMEQARRLAREAGSGAALVAKIERAEALSVLRELVAASDAVMVARGDLGVEIGDAELPGWQKRIIAEAREQNKMAITATQMMESMIANPIPTRAEVLDVANAVMDGTDAVMLSAETATGKYPIKVVQAMARVCIGAESSMHHLPRRDIRRIETHFQRTDEAIAMATTWTARQMHARAIVALTESGATALMISRTETQIPIYALTRHERTRRRMALCRGVTPVAFTVDHLENQVHEAIERLKQRGVLQDGDRVLLTKGDGTGSGGTNTMKIVRVGEH</sequence>
<dbReference type="SUPFAM" id="SSF52935">
    <property type="entry name" value="PK C-terminal domain-like"/>
    <property type="match status" value="1"/>
</dbReference>
<dbReference type="InterPro" id="IPR011037">
    <property type="entry name" value="Pyrv_Knase-like_insert_dom_sf"/>
</dbReference>
<evidence type="ECO:0000256" key="13">
    <source>
        <dbReference type="NCBIfam" id="TIGR01064"/>
    </source>
</evidence>
<dbReference type="RefSeq" id="WP_091534440.1">
    <property type="nucleotide sequence ID" value="NZ_FOOC01000009.1"/>
</dbReference>
<keyword evidence="12 17" id="KW-0670">Pyruvate</keyword>
<comment type="pathway">
    <text evidence="2 14">Carbohydrate degradation; glycolysis; pyruvate from D-glyceraldehyde 3-phosphate: step 5/5.</text>
</comment>
<dbReference type="SUPFAM" id="SSF50800">
    <property type="entry name" value="PK beta-barrel domain-like"/>
    <property type="match status" value="1"/>
</dbReference>
<dbReference type="InterPro" id="IPR036918">
    <property type="entry name" value="Pyrv_Knase_C_sf"/>
</dbReference>
<evidence type="ECO:0000256" key="14">
    <source>
        <dbReference type="RuleBase" id="RU000504"/>
    </source>
</evidence>
<keyword evidence="10 14" id="KW-0460">Magnesium</keyword>
<evidence type="ECO:0000259" key="15">
    <source>
        <dbReference type="Pfam" id="PF00224"/>
    </source>
</evidence>
<feature type="domain" description="Pyruvate kinase C-terminal" evidence="16">
    <location>
        <begin position="359"/>
        <end position="470"/>
    </location>
</feature>
<dbReference type="Pfam" id="PF00224">
    <property type="entry name" value="PK"/>
    <property type="match status" value="1"/>
</dbReference>
<keyword evidence="5 14" id="KW-0808">Transferase</keyword>
<dbReference type="GO" id="GO:0030955">
    <property type="term" value="F:potassium ion binding"/>
    <property type="evidence" value="ECO:0007669"/>
    <property type="project" value="UniProtKB-UniRule"/>
</dbReference>
<evidence type="ECO:0000256" key="9">
    <source>
        <dbReference type="ARBA" id="ARBA00022840"/>
    </source>
</evidence>
<evidence type="ECO:0000256" key="8">
    <source>
        <dbReference type="ARBA" id="ARBA00022777"/>
    </source>
</evidence>
<reference evidence="17 18" key="1">
    <citation type="submission" date="2016-10" db="EMBL/GenBank/DDBJ databases">
        <authorList>
            <person name="de Groot N.N."/>
        </authorList>
    </citation>
    <scope>NUCLEOTIDE SEQUENCE [LARGE SCALE GENOMIC DNA]</scope>
    <source>
        <strain evidence="17 18">DSM 23609</strain>
    </source>
</reference>
<gene>
    <name evidence="17" type="ORF">SAMN04488120_10996</name>
</gene>
<dbReference type="OrthoDB" id="9812123at2"/>
<protein>
    <recommendedName>
        <fullName evidence="4 13">Pyruvate kinase</fullName>
        <ecNumber evidence="4 13">2.7.1.40</ecNumber>
    </recommendedName>
</protein>
<keyword evidence="6" id="KW-0479">Metal-binding</keyword>
<dbReference type="NCBIfam" id="NF004978">
    <property type="entry name" value="PRK06354.1"/>
    <property type="match status" value="1"/>
</dbReference>
<dbReference type="InterPro" id="IPR015806">
    <property type="entry name" value="Pyrv_Knase_insert_dom_sf"/>
</dbReference>
<dbReference type="GO" id="GO:0016301">
    <property type="term" value="F:kinase activity"/>
    <property type="evidence" value="ECO:0007669"/>
    <property type="project" value="UniProtKB-KW"/>
</dbReference>
<evidence type="ECO:0000256" key="10">
    <source>
        <dbReference type="ARBA" id="ARBA00022842"/>
    </source>
</evidence>
<dbReference type="InterPro" id="IPR015795">
    <property type="entry name" value="Pyrv_Knase_C"/>
</dbReference>
<dbReference type="AlphaFoldDB" id="A0A1I2JR80"/>
<dbReference type="NCBIfam" id="NF004491">
    <property type="entry name" value="PRK05826.1"/>
    <property type="match status" value="1"/>
</dbReference>
<dbReference type="Gene3D" id="3.20.20.60">
    <property type="entry name" value="Phosphoenolpyruvate-binding domains"/>
    <property type="match status" value="1"/>
</dbReference>
<dbReference type="UniPathway" id="UPA00109">
    <property type="reaction ID" value="UER00188"/>
</dbReference>
<evidence type="ECO:0000256" key="1">
    <source>
        <dbReference type="ARBA" id="ARBA00001958"/>
    </source>
</evidence>
<dbReference type="EMBL" id="FOOC01000009">
    <property type="protein sequence ID" value="SFF57302.1"/>
    <property type="molecule type" value="Genomic_DNA"/>
</dbReference>
<evidence type="ECO:0000256" key="4">
    <source>
        <dbReference type="ARBA" id="ARBA00012142"/>
    </source>
</evidence>
<evidence type="ECO:0000256" key="6">
    <source>
        <dbReference type="ARBA" id="ARBA00022723"/>
    </source>
</evidence>
<evidence type="ECO:0000256" key="11">
    <source>
        <dbReference type="ARBA" id="ARBA00023152"/>
    </source>
</evidence>
<feature type="domain" description="Pyruvate kinase barrel" evidence="15">
    <location>
        <begin position="3"/>
        <end position="325"/>
    </location>
</feature>
<dbReference type="InterPro" id="IPR018209">
    <property type="entry name" value="Pyrv_Knase_AS"/>
</dbReference>
<comment type="cofactor">
    <cofactor evidence="1">
        <name>K(+)</name>
        <dbReference type="ChEBI" id="CHEBI:29103"/>
    </cofactor>
</comment>
<dbReference type="SUPFAM" id="SSF51621">
    <property type="entry name" value="Phosphoenolpyruvate/pyruvate domain"/>
    <property type="match status" value="1"/>
</dbReference>
<keyword evidence="11 14" id="KW-0324">Glycolysis</keyword>
<dbReference type="GO" id="GO:0005524">
    <property type="term" value="F:ATP binding"/>
    <property type="evidence" value="ECO:0007669"/>
    <property type="project" value="UniProtKB-KW"/>
</dbReference>
<evidence type="ECO:0000256" key="3">
    <source>
        <dbReference type="ARBA" id="ARBA00008663"/>
    </source>
</evidence>
<comment type="catalytic activity">
    <reaction evidence="14">
        <text>pyruvate + ATP = phosphoenolpyruvate + ADP + H(+)</text>
        <dbReference type="Rhea" id="RHEA:18157"/>
        <dbReference type="ChEBI" id="CHEBI:15361"/>
        <dbReference type="ChEBI" id="CHEBI:15378"/>
        <dbReference type="ChEBI" id="CHEBI:30616"/>
        <dbReference type="ChEBI" id="CHEBI:58702"/>
        <dbReference type="ChEBI" id="CHEBI:456216"/>
        <dbReference type="EC" id="2.7.1.40"/>
    </reaction>
</comment>
<dbReference type="Proteomes" id="UP000199771">
    <property type="component" value="Unassembled WGS sequence"/>
</dbReference>
<comment type="similarity">
    <text evidence="3 14">Belongs to the pyruvate kinase family.</text>
</comment>
<dbReference type="InterPro" id="IPR015793">
    <property type="entry name" value="Pyrv_Knase_brl"/>
</dbReference>
<dbReference type="Pfam" id="PF02887">
    <property type="entry name" value="PK_C"/>
    <property type="match status" value="1"/>
</dbReference>
<dbReference type="Gene3D" id="3.40.1380.20">
    <property type="entry name" value="Pyruvate kinase, C-terminal domain"/>
    <property type="match status" value="1"/>
</dbReference>
<dbReference type="InterPro" id="IPR001697">
    <property type="entry name" value="Pyr_Knase"/>
</dbReference>
<proteinExistence type="inferred from homology"/>
<dbReference type="PRINTS" id="PR01050">
    <property type="entry name" value="PYRUVTKNASE"/>
</dbReference>
<dbReference type="InterPro" id="IPR040442">
    <property type="entry name" value="Pyrv_kinase-like_dom_sf"/>
</dbReference>
<dbReference type="GO" id="GO:0004743">
    <property type="term" value="F:pyruvate kinase activity"/>
    <property type="evidence" value="ECO:0007669"/>
    <property type="project" value="UniProtKB-UniRule"/>
</dbReference>
<evidence type="ECO:0000256" key="5">
    <source>
        <dbReference type="ARBA" id="ARBA00022679"/>
    </source>
</evidence>
<keyword evidence="7" id="KW-0547">Nucleotide-binding</keyword>
<dbReference type="PROSITE" id="PS00110">
    <property type="entry name" value="PYRUVATE_KINASE"/>
    <property type="match status" value="1"/>
</dbReference>
<dbReference type="FunFam" id="2.40.33.10:FF:000001">
    <property type="entry name" value="Pyruvate kinase"/>
    <property type="match status" value="1"/>
</dbReference>
<organism evidence="17 18">
    <name type="scientific">Fontimonas thermophila</name>
    <dbReference type="NCBI Taxonomy" id="1076937"/>
    <lineage>
        <taxon>Bacteria</taxon>
        <taxon>Pseudomonadati</taxon>
        <taxon>Pseudomonadota</taxon>
        <taxon>Gammaproteobacteria</taxon>
        <taxon>Nevskiales</taxon>
        <taxon>Nevskiaceae</taxon>
        <taxon>Fontimonas</taxon>
    </lineage>
</organism>
<keyword evidence="8 14" id="KW-0418">Kinase</keyword>
<keyword evidence="18" id="KW-1185">Reference proteome</keyword>
<dbReference type="STRING" id="1076937.SAMN04488120_10996"/>